<keyword evidence="6" id="KW-1185">Reference proteome</keyword>
<dbReference type="RefSeq" id="WP_264072728.1">
    <property type="nucleotide sequence ID" value="NZ_JACKRZ010000369.1"/>
</dbReference>
<keyword evidence="2" id="KW-0067">ATP-binding</keyword>
<dbReference type="InterPro" id="IPR036637">
    <property type="entry name" value="Phosphohistidine_dom_sf"/>
</dbReference>
<feature type="domain" description="Pyruvate phosphate dikinase AMP/ATP-binding" evidence="4">
    <location>
        <begin position="13"/>
        <end position="315"/>
    </location>
</feature>
<dbReference type="GO" id="GO:0016301">
    <property type="term" value="F:kinase activity"/>
    <property type="evidence" value="ECO:0007669"/>
    <property type="project" value="InterPro"/>
</dbReference>
<dbReference type="FunFam" id="3.30.1490.20:FF:000010">
    <property type="entry name" value="Phosphoenolpyruvate synthase"/>
    <property type="match status" value="1"/>
</dbReference>
<evidence type="ECO:0000313" key="6">
    <source>
        <dbReference type="Proteomes" id="UP000193529"/>
    </source>
</evidence>
<protein>
    <recommendedName>
        <fullName evidence="7">Phosphoenolpyruvate synthase</fullName>
    </recommendedName>
</protein>
<reference evidence="5 6" key="1">
    <citation type="submission" date="2016-01" db="EMBL/GenBank/DDBJ databases">
        <title>The new phylogeny of the genus Mycobacterium.</title>
        <authorList>
            <person name="Tarcisio F."/>
            <person name="Conor M."/>
            <person name="Antonella G."/>
            <person name="Elisabetta G."/>
            <person name="Giulia F.S."/>
            <person name="Sara T."/>
            <person name="Anna F."/>
            <person name="Clotilde B."/>
            <person name="Roberto B."/>
            <person name="Veronica D.S."/>
            <person name="Fabio R."/>
            <person name="Monica P."/>
            <person name="Olivier J."/>
            <person name="Enrico T."/>
            <person name="Nicola S."/>
        </authorList>
    </citation>
    <scope>NUCLEOTIDE SEQUENCE [LARGE SCALE GENOMIC DNA]</scope>
    <source>
        <strain evidence="5 6">DSM 44572</strain>
    </source>
</reference>
<evidence type="ECO:0000256" key="1">
    <source>
        <dbReference type="ARBA" id="ARBA00022741"/>
    </source>
</evidence>
<sequence length="911" mass="101886">MLLLDDARAQEAELTGGKGANLAALSAAGFPVPKGFAVTTAAYDAFIDGAGLRPRIADLLAHADYKDAVALEETTAKVRQTIIDAPLPQELADTIAASYAALPADSYVAVRSSGTAEDLADTSFAGLHDTYLDVRGPDAVAHAVKRCWASMWTARATHYRHNAGIDHAGVRIAVIVQQMVESVASGVLFTANPLTAQTEQLVINANWGLGESVVSGIATPDSWVLDTGTLRPVERTLGAKELMIVRDPDAAHGTVTLETPAEDRKRFTLTDDQLAELGELGRRVQAHYDGLPQDIEWALADGRVYLLQSRPVTGVNLAWDTDVDDWQTLPDRDDIVWTRTWADEQWTGAITPLFYSWRAEMFTRAYSRCADLWGVPEMKTGRMFKFHKAEAYFNAGLERAIIEHTVFPAFRPGPNVLNHVPPWWHDEILSSPFSIARYLKMHARITAAGDPANTPYAFLRTFDNWFYNRVDEAQGLPDEQLRKLSDRALERHVEELLELEFRFAEELWAGYYLYARDAFSALGWMLAKWYDGNNPLAFGELLSGAARRTATLQENIELLAFAEEIRESPELRALFEAYEGNAFFAALEDSEAGRDFLARYRTFAQANAHRGQAERDIYYPRRLEDPATDYRAWKTMLSSPEPLDPEENERRINARRDAVLAEVVENIKKRPFGFVRAELFKLVHDWLLKFLIVRDDERYYIDRSTWAAKRAFLEIGRRLLQRGVFDSERDLYFLSRHELYDVLRRNHATPLVKAKIAGRMRDFDRFVARETRLPVYMQGGHPVNLSDATEGDDLVGIGTSRGRITGRARVLHGVEEIGRVQKGDILIVNHTDPGWTPVFLVIAGIVLETGGMLAHGSLLAREYGFPAVQIAGATELIPDGALITVDGDTGTVHLEDGQEDSSELTLAEANR</sequence>
<dbReference type="Pfam" id="PF01326">
    <property type="entry name" value="PPDK_N"/>
    <property type="match status" value="1"/>
</dbReference>
<dbReference type="Proteomes" id="UP000193529">
    <property type="component" value="Unassembled WGS sequence"/>
</dbReference>
<dbReference type="Gene3D" id="3.30.470.20">
    <property type="entry name" value="ATP-grasp fold, B domain"/>
    <property type="match status" value="1"/>
</dbReference>
<name>A0A1X1ZJY9_9MYCO</name>
<dbReference type="STRING" id="153971.AWC19_10990"/>
<dbReference type="PANTHER" id="PTHR43615:SF1">
    <property type="entry name" value="PPDK_N DOMAIN-CONTAINING PROTEIN"/>
    <property type="match status" value="1"/>
</dbReference>
<keyword evidence="1" id="KW-0547">Nucleotide-binding</keyword>
<evidence type="ECO:0000259" key="4">
    <source>
        <dbReference type="Pfam" id="PF01326"/>
    </source>
</evidence>
<dbReference type="EMBL" id="LQPJ01000107">
    <property type="protein sequence ID" value="ORW23595.1"/>
    <property type="molecule type" value="Genomic_DNA"/>
</dbReference>
<dbReference type="InterPro" id="IPR051549">
    <property type="entry name" value="PEP_Utilizing_Enz"/>
</dbReference>
<feature type="domain" description="PEP-utilising enzyme mobile" evidence="3">
    <location>
        <begin position="821"/>
        <end position="890"/>
    </location>
</feature>
<proteinExistence type="predicted"/>
<dbReference type="PANTHER" id="PTHR43615">
    <property type="entry name" value="PHOSPHOENOLPYRUVATE SYNTHASE-RELATED"/>
    <property type="match status" value="1"/>
</dbReference>
<dbReference type="AlphaFoldDB" id="A0A1X1ZJY9"/>
<dbReference type="InterPro" id="IPR008279">
    <property type="entry name" value="PEP-util_enz_mobile_dom"/>
</dbReference>
<dbReference type="InterPro" id="IPR013815">
    <property type="entry name" value="ATP_grasp_subdomain_1"/>
</dbReference>
<dbReference type="SUPFAM" id="SSF56059">
    <property type="entry name" value="Glutathione synthetase ATP-binding domain-like"/>
    <property type="match status" value="1"/>
</dbReference>
<evidence type="ECO:0000259" key="3">
    <source>
        <dbReference type="Pfam" id="PF00391"/>
    </source>
</evidence>
<dbReference type="SUPFAM" id="SSF52009">
    <property type="entry name" value="Phosphohistidine domain"/>
    <property type="match status" value="1"/>
</dbReference>
<dbReference type="Pfam" id="PF00391">
    <property type="entry name" value="PEP-utilizers"/>
    <property type="match status" value="1"/>
</dbReference>
<gene>
    <name evidence="5" type="ORF">AWC19_10990</name>
</gene>
<dbReference type="InterPro" id="IPR002192">
    <property type="entry name" value="PPDK_AMP/ATP-bd"/>
</dbReference>
<evidence type="ECO:0008006" key="7">
    <source>
        <dbReference type="Google" id="ProtNLM"/>
    </source>
</evidence>
<organism evidence="5 6">
    <name type="scientific">Mycobacterium palustre</name>
    <dbReference type="NCBI Taxonomy" id="153971"/>
    <lineage>
        <taxon>Bacteria</taxon>
        <taxon>Bacillati</taxon>
        <taxon>Actinomycetota</taxon>
        <taxon>Actinomycetes</taxon>
        <taxon>Mycobacteriales</taxon>
        <taxon>Mycobacteriaceae</taxon>
        <taxon>Mycobacterium</taxon>
        <taxon>Mycobacterium simiae complex</taxon>
    </lineage>
</organism>
<accession>A0A1X1ZJY9</accession>
<dbReference type="Gene3D" id="3.30.1490.20">
    <property type="entry name" value="ATP-grasp fold, A domain"/>
    <property type="match status" value="1"/>
</dbReference>
<evidence type="ECO:0000313" key="5">
    <source>
        <dbReference type="EMBL" id="ORW23595.1"/>
    </source>
</evidence>
<comment type="caution">
    <text evidence="5">The sequence shown here is derived from an EMBL/GenBank/DDBJ whole genome shotgun (WGS) entry which is preliminary data.</text>
</comment>
<dbReference type="Gene3D" id="3.50.30.10">
    <property type="entry name" value="Phosphohistidine domain"/>
    <property type="match status" value="1"/>
</dbReference>
<evidence type="ECO:0000256" key="2">
    <source>
        <dbReference type="ARBA" id="ARBA00022840"/>
    </source>
</evidence>
<dbReference type="GO" id="GO:0005524">
    <property type="term" value="F:ATP binding"/>
    <property type="evidence" value="ECO:0007669"/>
    <property type="project" value="UniProtKB-KW"/>
</dbReference>